<dbReference type="EMBL" id="MN739448">
    <property type="protein sequence ID" value="QHT05044.1"/>
    <property type="molecule type" value="Genomic_DNA"/>
</dbReference>
<sequence>MPKTECPHRQPTYMRDVILIIAVILLVLVLREGVAWFFKTNHVQSDIRRIITGLNRAGISV</sequence>
<proteinExistence type="predicted"/>
<evidence type="ECO:0000313" key="2">
    <source>
        <dbReference type="EMBL" id="QHT05044.1"/>
    </source>
</evidence>
<organism evidence="2">
    <name type="scientific">viral metagenome</name>
    <dbReference type="NCBI Taxonomy" id="1070528"/>
    <lineage>
        <taxon>unclassified sequences</taxon>
        <taxon>metagenomes</taxon>
        <taxon>organismal metagenomes</taxon>
    </lineage>
</organism>
<protein>
    <submittedName>
        <fullName evidence="2">Uncharacterized protein</fullName>
    </submittedName>
</protein>
<feature type="transmembrane region" description="Helical" evidence="1">
    <location>
        <begin position="17"/>
        <end position="38"/>
    </location>
</feature>
<evidence type="ECO:0000256" key="1">
    <source>
        <dbReference type="SAM" id="Phobius"/>
    </source>
</evidence>
<keyword evidence="1" id="KW-1133">Transmembrane helix</keyword>
<dbReference type="AlphaFoldDB" id="A0A6C0CMZ3"/>
<reference evidence="2" key="1">
    <citation type="journal article" date="2020" name="Nature">
        <title>Giant virus diversity and host interactions through global metagenomics.</title>
        <authorList>
            <person name="Schulz F."/>
            <person name="Roux S."/>
            <person name="Paez-Espino D."/>
            <person name="Jungbluth S."/>
            <person name="Walsh D.A."/>
            <person name="Denef V.J."/>
            <person name="McMahon K.D."/>
            <person name="Konstantinidis K.T."/>
            <person name="Eloe-Fadrosh E.A."/>
            <person name="Kyrpides N.C."/>
            <person name="Woyke T."/>
        </authorList>
    </citation>
    <scope>NUCLEOTIDE SEQUENCE</scope>
    <source>
        <strain evidence="2">GVMAG-M-3300021354-14</strain>
    </source>
</reference>
<keyword evidence="1" id="KW-0812">Transmembrane</keyword>
<keyword evidence="1" id="KW-0472">Membrane</keyword>
<accession>A0A6C0CMZ3</accession>
<name>A0A6C0CMZ3_9ZZZZ</name>